<dbReference type="EMBL" id="CP009511">
    <property type="protein sequence ID" value="AKB62435.1"/>
    <property type="molecule type" value="Genomic_DNA"/>
</dbReference>
<accession>A0A0E3RD23</accession>
<dbReference type="InterPro" id="IPR011330">
    <property type="entry name" value="Glyco_hydro/deAcase_b/a-brl"/>
</dbReference>
<dbReference type="Gene3D" id="3.20.20.370">
    <property type="entry name" value="Glycoside hydrolase/deacetylase"/>
    <property type="match status" value="1"/>
</dbReference>
<dbReference type="Proteomes" id="UP000033116">
    <property type="component" value="Chromosome"/>
</dbReference>
<organism evidence="1 2">
    <name type="scientific">Methanosarcina mazei SarPi</name>
    <dbReference type="NCBI Taxonomy" id="1434115"/>
    <lineage>
        <taxon>Archaea</taxon>
        <taxon>Methanobacteriati</taxon>
        <taxon>Methanobacteriota</taxon>
        <taxon>Stenosarchaea group</taxon>
        <taxon>Methanomicrobia</taxon>
        <taxon>Methanosarcinales</taxon>
        <taxon>Methanosarcinaceae</taxon>
        <taxon>Methanosarcina</taxon>
    </lineage>
</organism>
<gene>
    <name evidence="1" type="ORF">MSMAP_2450</name>
</gene>
<evidence type="ECO:0000313" key="1">
    <source>
        <dbReference type="EMBL" id="AKB62435.1"/>
    </source>
</evidence>
<dbReference type="SUPFAM" id="SSF88713">
    <property type="entry name" value="Glycoside hydrolase/deacetylase"/>
    <property type="match status" value="1"/>
</dbReference>
<sequence>MDFDFTLKKYDELCSAISESKYKSKTMIDYLKENPQGKVIILRHDVDSRIESALKLAQIEKSYSLNATYYFRADAVSRPDIVKKVADLGHEVGYHYEVMDTAKGNYEEAIKIFKHTLEKFRSVTEIKTICMHGTPFSPYDNLALWKHYDFNDFGITGEGYLSIDFNKILYFCDTSRSWNGTKYKVKDVVQTNTSYLEKIKSTDDLINLIKDGEKSQLYISTHPARWKEKTSDSVKDIIHQKVKNVGKLALHHSFKYQREG</sequence>
<evidence type="ECO:0000313" key="2">
    <source>
        <dbReference type="Proteomes" id="UP000033116"/>
    </source>
</evidence>
<protein>
    <submittedName>
        <fullName evidence="1">Polysaccharide deacetylase</fullName>
    </submittedName>
</protein>
<dbReference type="PATRIC" id="fig|1434115.4.peg.3132"/>
<dbReference type="GO" id="GO:0005975">
    <property type="term" value="P:carbohydrate metabolic process"/>
    <property type="evidence" value="ECO:0007669"/>
    <property type="project" value="InterPro"/>
</dbReference>
<dbReference type="HOGENOM" id="CLU_070520_0_0_2"/>
<proteinExistence type="predicted"/>
<name>A0A0E3RD23_METMZ</name>
<dbReference type="AlphaFoldDB" id="A0A0E3RD23"/>
<reference evidence="1 2" key="1">
    <citation type="submission" date="2014-07" db="EMBL/GenBank/DDBJ databases">
        <title>Methanogenic archaea and the global carbon cycle.</title>
        <authorList>
            <person name="Henriksen J.R."/>
            <person name="Luke J."/>
            <person name="Reinhart S."/>
            <person name="Benedict M.N."/>
            <person name="Youngblut N.D."/>
            <person name="Metcalf M.E."/>
            <person name="Whitaker R.J."/>
            <person name="Metcalf W.W."/>
        </authorList>
    </citation>
    <scope>NUCLEOTIDE SEQUENCE [LARGE SCALE GENOMIC DNA]</scope>
    <source>
        <strain evidence="1 2">SarPi</strain>
    </source>
</reference>